<protein>
    <recommendedName>
        <fullName evidence="3">KaiC-like domain-containing protein</fullName>
    </recommendedName>
</protein>
<evidence type="ECO:0008006" key="3">
    <source>
        <dbReference type="Google" id="ProtNLM"/>
    </source>
</evidence>
<evidence type="ECO:0000313" key="1">
    <source>
        <dbReference type="EMBL" id="ASJ03189.1"/>
    </source>
</evidence>
<dbReference type="AlphaFoldDB" id="A0A2Z2MCG7"/>
<organism evidence="1 2">
    <name type="scientific">Thermococcus profundus</name>
    <dbReference type="NCBI Taxonomy" id="49899"/>
    <lineage>
        <taxon>Archaea</taxon>
        <taxon>Methanobacteriati</taxon>
        <taxon>Methanobacteriota</taxon>
        <taxon>Thermococci</taxon>
        <taxon>Thermococcales</taxon>
        <taxon>Thermococcaceae</taxon>
        <taxon>Thermococcus</taxon>
    </lineage>
</organism>
<reference evidence="1 2" key="1">
    <citation type="submission" date="2016-03" db="EMBL/GenBank/DDBJ databases">
        <title>Complete genome sequence of Thermococcus profundus strain DT5432.</title>
        <authorList>
            <person name="Oger P.M."/>
        </authorList>
    </citation>
    <scope>NUCLEOTIDE SEQUENCE [LARGE SCALE GENOMIC DNA]</scope>
    <source>
        <strain evidence="1 2">DT 5432</strain>
    </source>
</reference>
<name>A0A2Z2MCG7_THEPR</name>
<proteinExistence type="predicted"/>
<accession>A0A2Z2MCG7</accession>
<dbReference type="EMBL" id="CP014862">
    <property type="protein sequence ID" value="ASJ03189.1"/>
    <property type="molecule type" value="Genomic_DNA"/>
</dbReference>
<dbReference type="OrthoDB" id="86164at2157"/>
<gene>
    <name evidence="1" type="ORF">A3L09_07950</name>
</gene>
<dbReference type="GeneID" id="33320341"/>
<evidence type="ECO:0000313" key="2">
    <source>
        <dbReference type="Proteomes" id="UP000250179"/>
    </source>
</evidence>
<dbReference type="KEGG" id="tprf:A3L09_07950"/>
<keyword evidence="2" id="KW-1185">Reference proteome</keyword>
<dbReference type="Proteomes" id="UP000250179">
    <property type="component" value="Chromosome"/>
</dbReference>
<sequence length="210" mass="23146">MTLVFHTPDQSEEVKPFEGFPLGIRQGSSSAVLFSDELSEVFLVTYLEAALLEGGSVYHVQVGGGFTPSTLRRIKEDISGFHFGKTYRLSSVVEALKTMEPGSSLVVSGFPLLRDRSTDGLLELLEIAGEKDVTLILTHTPIVLNELDLPGEFSSHYLLPELFDYLFVARMSSYRGHYRLNVSLLRAPADFVGNLGEHSIPVDSEIKALL</sequence>
<dbReference type="RefSeq" id="WP_088858445.1">
    <property type="nucleotide sequence ID" value="NZ_CP014862.1"/>
</dbReference>